<dbReference type="Gene3D" id="3.40.50.2000">
    <property type="entry name" value="Glycogen Phosphorylase B"/>
    <property type="match status" value="2"/>
</dbReference>
<feature type="non-terminal residue" evidence="5">
    <location>
        <position position="1"/>
    </location>
</feature>
<comment type="caution">
    <text evidence="5">The sequence shown here is derived from an EMBL/GenBank/DDBJ whole genome shotgun (WGS) entry which is preliminary data.</text>
</comment>
<keyword evidence="4" id="KW-1133">Transmembrane helix</keyword>
<evidence type="ECO:0000256" key="2">
    <source>
        <dbReference type="ARBA" id="ARBA00022676"/>
    </source>
</evidence>
<keyword evidence="4" id="KW-0472">Membrane</keyword>
<dbReference type="PANTHER" id="PTHR48043:SF145">
    <property type="entry name" value="FI06409P-RELATED"/>
    <property type="match status" value="1"/>
</dbReference>
<evidence type="ECO:0000256" key="3">
    <source>
        <dbReference type="ARBA" id="ARBA00022679"/>
    </source>
</evidence>
<evidence type="ECO:0000313" key="5">
    <source>
        <dbReference type="EMBL" id="CAH3019173.1"/>
    </source>
</evidence>
<feature type="transmembrane region" description="Helical" evidence="4">
    <location>
        <begin position="431"/>
        <end position="450"/>
    </location>
</feature>
<keyword evidence="6" id="KW-1185">Reference proteome</keyword>
<evidence type="ECO:0008006" key="7">
    <source>
        <dbReference type="Google" id="ProtNLM"/>
    </source>
</evidence>
<sequence>FPFQVQIFVGDTETYALKASLASPFETSPSFKNAKQEARDKYGTEYVFLTGRLGRIQKMYCDAALGNAKVMQAAKNTDLIVGDAFYICGSLIAAKFSLPFVTVFAMSLSTFTAHGYGLPLTPSYVPQFQSILGDHLSFIGRIQNVYHWILNYWTHYYKIVPFFQDLKVRYKIEPNKSLHEILNRVDLIIAQMGFFLDYPRPLLPNTRVVGPLLVSPPKPLPAELEAFMQSSGNNGVILVSFGSTISSSAKRIDKAGLTVMAGAFAKLPQKIIWKLSEESSLALVMSENIKIASWPPQNDILGHPKTRLFFGHAGLNGILESTYHGVPMICSPFFGDQFDNAYTAKNVGFAEVLHLRGATSEQLFSVIQTVLTDPSYRESAERVSKSIKQLPRAPVQEAADWVEYTQAQGGLQYLRPRGLDLPFYQLHLLDILLLKFTVVVSAFVIVRFLFRFVKSENKVVKTKEKAT</sequence>
<comment type="similarity">
    <text evidence="1">Belongs to the UDP-glycosyltransferase family.</text>
</comment>
<gene>
    <name evidence="5" type="ORF">PEVE_00001441</name>
</gene>
<dbReference type="Pfam" id="PF00201">
    <property type="entry name" value="UDPGT"/>
    <property type="match status" value="1"/>
</dbReference>
<protein>
    <recommendedName>
        <fullName evidence="7">UDP-glucuronosyltransferase</fullName>
    </recommendedName>
</protein>
<dbReference type="SUPFAM" id="SSF53756">
    <property type="entry name" value="UDP-Glycosyltransferase/glycogen phosphorylase"/>
    <property type="match status" value="1"/>
</dbReference>
<evidence type="ECO:0000313" key="6">
    <source>
        <dbReference type="Proteomes" id="UP001159427"/>
    </source>
</evidence>
<keyword evidence="4" id="KW-0812">Transmembrane</keyword>
<dbReference type="PANTHER" id="PTHR48043">
    <property type="entry name" value="EG:EG0003.4 PROTEIN-RELATED"/>
    <property type="match status" value="1"/>
</dbReference>
<dbReference type="InterPro" id="IPR002213">
    <property type="entry name" value="UDP_glucos_trans"/>
</dbReference>
<dbReference type="CDD" id="cd03784">
    <property type="entry name" value="GT1_Gtf-like"/>
    <property type="match status" value="1"/>
</dbReference>
<dbReference type="EMBL" id="CALNXI010000108">
    <property type="protein sequence ID" value="CAH3019173.1"/>
    <property type="molecule type" value="Genomic_DNA"/>
</dbReference>
<organism evidence="5 6">
    <name type="scientific">Porites evermanni</name>
    <dbReference type="NCBI Taxonomy" id="104178"/>
    <lineage>
        <taxon>Eukaryota</taxon>
        <taxon>Metazoa</taxon>
        <taxon>Cnidaria</taxon>
        <taxon>Anthozoa</taxon>
        <taxon>Hexacorallia</taxon>
        <taxon>Scleractinia</taxon>
        <taxon>Fungiina</taxon>
        <taxon>Poritidae</taxon>
        <taxon>Porites</taxon>
    </lineage>
</organism>
<proteinExistence type="inferred from homology"/>
<keyword evidence="2" id="KW-0328">Glycosyltransferase</keyword>
<reference evidence="5 6" key="1">
    <citation type="submission" date="2022-05" db="EMBL/GenBank/DDBJ databases">
        <authorList>
            <consortium name="Genoscope - CEA"/>
            <person name="William W."/>
        </authorList>
    </citation>
    <scope>NUCLEOTIDE SEQUENCE [LARGE SCALE GENOMIC DNA]</scope>
</reference>
<name>A0ABN8LTM5_9CNID</name>
<dbReference type="InterPro" id="IPR050271">
    <property type="entry name" value="UDP-glycosyltransferase"/>
</dbReference>
<keyword evidence="3" id="KW-0808">Transferase</keyword>
<accession>A0ABN8LTM5</accession>
<evidence type="ECO:0000256" key="1">
    <source>
        <dbReference type="ARBA" id="ARBA00009995"/>
    </source>
</evidence>
<evidence type="ECO:0000256" key="4">
    <source>
        <dbReference type="SAM" id="Phobius"/>
    </source>
</evidence>
<dbReference type="Proteomes" id="UP001159427">
    <property type="component" value="Unassembled WGS sequence"/>
</dbReference>